<dbReference type="AlphaFoldDB" id="A0A9P6DSX5"/>
<dbReference type="EMBL" id="MU128984">
    <property type="protein sequence ID" value="KAF9512617.1"/>
    <property type="molecule type" value="Genomic_DNA"/>
</dbReference>
<comment type="caution">
    <text evidence="1">The sequence shown here is derived from an EMBL/GenBank/DDBJ whole genome shotgun (WGS) entry which is preliminary data.</text>
</comment>
<gene>
    <name evidence="1" type="ORF">BS47DRAFT_1363028</name>
</gene>
<organism evidence="1 2">
    <name type="scientific">Hydnum rufescens UP504</name>
    <dbReference type="NCBI Taxonomy" id="1448309"/>
    <lineage>
        <taxon>Eukaryota</taxon>
        <taxon>Fungi</taxon>
        <taxon>Dikarya</taxon>
        <taxon>Basidiomycota</taxon>
        <taxon>Agaricomycotina</taxon>
        <taxon>Agaricomycetes</taxon>
        <taxon>Cantharellales</taxon>
        <taxon>Hydnaceae</taxon>
        <taxon>Hydnum</taxon>
    </lineage>
</organism>
<sequence length="102" mass="11094">MGAWHSCPTDTFSLCETPAKLCADKAQGEIQGCVQPPRALTLTYPQPLATTKQVWCHTPAEAGSFSLHETSAKLCTGKAQGKIWGCTQPPRTLTFMYPQPLE</sequence>
<keyword evidence="2" id="KW-1185">Reference proteome</keyword>
<evidence type="ECO:0000313" key="1">
    <source>
        <dbReference type="EMBL" id="KAF9512617.1"/>
    </source>
</evidence>
<accession>A0A9P6DSX5</accession>
<reference evidence="1" key="1">
    <citation type="journal article" date="2020" name="Nat. Commun.">
        <title>Large-scale genome sequencing of mycorrhizal fungi provides insights into the early evolution of symbiotic traits.</title>
        <authorList>
            <person name="Miyauchi S."/>
            <person name="Kiss E."/>
            <person name="Kuo A."/>
            <person name="Drula E."/>
            <person name="Kohler A."/>
            <person name="Sanchez-Garcia M."/>
            <person name="Morin E."/>
            <person name="Andreopoulos B."/>
            <person name="Barry K.W."/>
            <person name="Bonito G."/>
            <person name="Buee M."/>
            <person name="Carver A."/>
            <person name="Chen C."/>
            <person name="Cichocki N."/>
            <person name="Clum A."/>
            <person name="Culley D."/>
            <person name="Crous P.W."/>
            <person name="Fauchery L."/>
            <person name="Girlanda M."/>
            <person name="Hayes R.D."/>
            <person name="Keri Z."/>
            <person name="LaButti K."/>
            <person name="Lipzen A."/>
            <person name="Lombard V."/>
            <person name="Magnuson J."/>
            <person name="Maillard F."/>
            <person name="Murat C."/>
            <person name="Nolan M."/>
            <person name="Ohm R.A."/>
            <person name="Pangilinan J."/>
            <person name="Pereira M.F."/>
            <person name="Perotto S."/>
            <person name="Peter M."/>
            <person name="Pfister S."/>
            <person name="Riley R."/>
            <person name="Sitrit Y."/>
            <person name="Stielow J.B."/>
            <person name="Szollosi G."/>
            <person name="Zifcakova L."/>
            <person name="Stursova M."/>
            <person name="Spatafora J.W."/>
            <person name="Tedersoo L."/>
            <person name="Vaario L.M."/>
            <person name="Yamada A."/>
            <person name="Yan M."/>
            <person name="Wang P."/>
            <person name="Xu J."/>
            <person name="Bruns T."/>
            <person name="Baldrian P."/>
            <person name="Vilgalys R."/>
            <person name="Dunand C."/>
            <person name="Henrissat B."/>
            <person name="Grigoriev I.V."/>
            <person name="Hibbett D."/>
            <person name="Nagy L.G."/>
            <person name="Martin F.M."/>
        </authorList>
    </citation>
    <scope>NUCLEOTIDE SEQUENCE</scope>
    <source>
        <strain evidence="1">UP504</strain>
    </source>
</reference>
<name>A0A9P6DSX5_9AGAM</name>
<proteinExistence type="predicted"/>
<evidence type="ECO:0000313" key="2">
    <source>
        <dbReference type="Proteomes" id="UP000886523"/>
    </source>
</evidence>
<protein>
    <submittedName>
        <fullName evidence="1">Uncharacterized protein</fullName>
    </submittedName>
</protein>
<dbReference type="Proteomes" id="UP000886523">
    <property type="component" value="Unassembled WGS sequence"/>
</dbReference>